<protein>
    <recommendedName>
        <fullName evidence="4">Curli production assembly/transport component CsgE</fullName>
    </recommendedName>
</protein>
<dbReference type="EMBL" id="BKCJ011336616">
    <property type="protein sequence ID" value="GFD22369.1"/>
    <property type="molecule type" value="Genomic_DNA"/>
</dbReference>
<dbReference type="AlphaFoldDB" id="A0A699ULL7"/>
<evidence type="ECO:0000256" key="2">
    <source>
        <dbReference type="SAM" id="SignalP"/>
    </source>
</evidence>
<feature type="non-terminal residue" evidence="3">
    <location>
        <position position="163"/>
    </location>
</feature>
<name>A0A699ULL7_TANCI</name>
<feature type="chain" id="PRO_5025690692" description="Curli production assembly/transport component CsgE" evidence="2">
    <location>
        <begin position="35"/>
        <end position="163"/>
    </location>
</feature>
<dbReference type="Pfam" id="PF10627">
    <property type="entry name" value="CsgE"/>
    <property type="match status" value="1"/>
</dbReference>
<comment type="caution">
    <text evidence="3">The sequence shown here is derived from an EMBL/GenBank/DDBJ whole genome shotgun (WGS) entry which is preliminary data.</text>
</comment>
<dbReference type="InterPro" id="IPR018900">
    <property type="entry name" value="Curli_CsgE"/>
</dbReference>
<gene>
    <name evidence="3" type="ORF">Tci_894338</name>
</gene>
<evidence type="ECO:0008006" key="4">
    <source>
        <dbReference type="Google" id="ProtNLM"/>
    </source>
</evidence>
<keyword evidence="1 2" id="KW-0732">Signal</keyword>
<sequence length="163" mass="17497">MLLTRLLFGCTATRWRVRKAVLSSLLLATTAVCAQQAPRQPAPKTPAALPAAQVEEALRLLLRADSTNQLRSRGPESAGLVIDQTITKLGRDFFDLFYVAFEPPAGSADYTITITERPGRVGSALVALTVNDVDLLEMPLSPQYEQMAGAAAEAVAMAQSQLL</sequence>
<reference evidence="3" key="1">
    <citation type="journal article" date="2019" name="Sci. Rep.">
        <title>Draft genome of Tanacetum cinerariifolium, the natural source of mosquito coil.</title>
        <authorList>
            <person name="Yamashiro T."/>
            <person name="Shiraishi A."/>
            <person name="Satake H."/>
            <person name="Nakayama K."/>
        </authorList>
    </citation>
    <scope>NUCLEOTIDE SEQUENCE</scope>
</reference>
<organism evidence="3">
    <name type="scientific">Tanacetum cinerariifolium</name>
    <name type="common">Dalmatian daisy</name>
    <name type="synonym">Chrysanthemum cinerariifolium</name>
    <dbReference type="NCBI Taxonomy" id="118510"/>
    <lineage>
        <taxon>Eukaryota</taxon>
        <taxon>Viridiplantae</taxon>
        <taxon>Streptophyta</taxon>
        <taxon>Embryophyta</taxon>
        <taxon>Tracheophyta</taxon>
        <taxon>Spermatophyta</taxon>
        <taxon>Magnoliopsida</taxon>
        <taxon>eudicotyledons</taxon>
        <taxon>Gunneridae</taxon>
        <taxon>Pentapetalae</taxon>
        <taxon>asterids</taxon>
        <taxon>campanulids</taxon>
        <taxon>Asterales</taxon>
        <taxon>Asteraceae</taxon>
        <taxon>Asteroideae</taxon>
        <taxon>Anthemideae</taxon>
        <taxon>Anthemidinae</taxon>
        <taxon>Tanacetum</taxon>
    </lineage>
</organism>
<feature type="signal peptide" evidence="2">
    <location>
        <begin position="1"/>
        <end position="34"/>
    </location>
</feature>
<proteinExistence type="predicted"/>
<evidence type="ECO:0000256" key="1">
    <source>
        <dbReference type="ARBA" id="ARBA00022729"/>
    </source>
</evidence>
<evidence type="ECO:0000313" key="3">
    <source>
        <dbReference type="EMBL" id="GFD22369.1"/>
    </source>
</evidence>
<accession>A0A699ULL7</accession>